<dbReference type="PROSITE" id="PS51257">
    <property type="entry name" value="PROKAR_LIPOPROTEIN"/>
    <property type="match status" value="1"/>
</dbReference>
<evidence type="ECO:0000256" key="1">
    <source>
        <dbReference type="SAM" id="SignalP"/>
    </source>
</evidence>
<dbReference type="Pfam" id="PF13992">
    <property type="entry name" value="YecR"/>
    <property type="match status" value="1"/>
</dbReference>
<reference evidence="2 3" key="1">
    <citation type="submission" date="2019-09" db="EMBL/GenBank/DDBJ databases">
        <title>Draft genome sequence of various Type strains from the CCUG.</title>
        <authorList>
            <person name="Pineiro-Iglesias B."/>
            <person name="Tunovic T."/>
            <person name="Unosson C."/>
            <person name="Inganas E."/>
            <person name="Ohlen M."/>
            <person name="Cardew S."/>
            <person name="Jensie-Markopoulos S."/>
            <person name="Salva-Serra F."/>
            <person name="Jaen-Luchoro D."/>
            <person name="Karlsson R."/>
            <person name="Svensson-Stadler L."/>
            <person name="Chun J."/>
            <person name="Moore E."/>
        </authorList>
    </citation>
    <scope>NUCLEOTIDE SEQUENCE [LARGE SCALE GENOMIC DNA]</scope>
    <source>
        <strain evidence="2 3">CCUG 53682T</strain>
    </source>
</reference>
<dbReference type="InterPro" id="IPR025731">
    <property type="entry name" value="YecR-like"/>
</dbReference>
<comment type="caution">
    <text evidence="2">The sequence shown here is derived from an EMBL/GenBank/DDBJ whole genome shotgun (WGS) entry which is preliminary data.</text>
</comment>
<name>A0A5M9R9J0_9GAMM</name>
<dbReference type="AlphaFoldDB" id="A0A5M9R9J0"/>
<gene>
    <name evidence="2" type="ORF">F4V73_02040</name>
</gene>
<evidence type="ECO:0000313" key="3">
    <source>
        <dbReference type="Proteomes" id="UP000322181"/>
    </source>
</evidence>
<evidence type="ECO:0008006" key="4">
    <source>
        <dbReference type="Google" id="ProtNLM"/>
    </source>
</evidence>
<keyword evidence="1" id="KW-0732">Signal</keyword>
<protein>
    <recommendedName>
        <fullName evidence="4">Lipoprotein</fullName>
    </recommendedName>
</protein>
<dbReference type="EMBL" id="VXKB01000001">
    <property type="protein sequence ID" value="KAA8716686.1"/>
    <property type="molecule type" value="Genomic_DNA"/>
</dbReference>
<dbReference type="RefSeq" id="WP_150384600.1">
    <property type="nucleotide sequence ID" value="NZ_BAAAFS010000001.1"/>
</dbReference>
<dbReference type="Proteomes" id="UP000322181">
    <property type="component" value="Unassembled WGS sequence"/>
</dbReference>
<feature type="chain" id="PRO_5024366440" description="Lipoprotein" evidence="1">
    <location>
        <begin position="21"/>
        <end position="104"/>
    </location>
</feature>
<evidence type="ECO:0000313" key="2">
    <source>
        <dbReference type="EMBL" id="KAA8716686.1"/>
    </source>
</evidence>
<sequence>MKRIFIIALCSLLLTGCVVKKEMTAIGGSKADGTVKMGYIFGAFEIPQIDVYQASELAAKKCSVWGYTGAEAFGGQTRRCTQMDRWGICNRTEVSVEFQCIGGK</sequence>
<proteinExistence type="predicted"/>
<organism evidence="2 3">
    <name type="scientific">Morganella psychrotolerans</name>
    <dbReference type="NCBI Taxonomy" id="368603"/>
    <lineage>
        <taxon>Bacteria</taxon>
        <taxon>Pseudomonadati</taxon>
        <taxon>Pseudomonadota</taxon>
        <taxon>Gammaproteobacteria</taxon>
        <taxon>Enterobacterales</taxon>
        <taxon>Morganellaceae</taxon>
        <taxon>Morganella</taxon>
    </lineage>
</organism>
<feature type="signal peptide" evidence="1">
    <location>
        <begin position="1"/>
        <end position="20"/>
    </location>
</feature>
<accession>A0A5M9R9J0</accession>